<organism evidence="2 3">
    <name type="scientific">Rhizobium gallicum</name>
    <dbReference type="NCBI Taxonomy" id="56730"/>
    <lineage>
        <taxon>Bacteria</taxon>
        <taxon>Pseudomonadati</taxon>
        <taxon>Pseudomonadota</taxon>
        <taxon>Alphaproteobacteria</taxon>
        <taxon>Hyphomicrobiales</taxon>
        <taxon>Rhizobiaceae</taxon>
        <taxon>Rhizobium/Agrobacterium group</taxon>
        <taxon>Rhizobium</taxon>
    </lineage>
</organism>
<dbReference type="AlphaFoldDB" id="A0A1L5NDA5"/>
<evidence type="ECO:0000313" key="3">
    <source>
        <dbReference type="Proteomes" id="UP000184749"/>
    </source>
</evidence>
<dbReference type="InterPro" id="IPR036509">
    <property type="entry name" value="Met_Sox_Rdtase_MsrA_sf"/>
</dbReference>
<sequence length="89" mass="9608">MRPHIHGNAATASHGRARARHVPEALTSTITTEIAPVGEFYYAENYYQQDLAEKPDGCYGLDGTGVSCPIGSKNRIPAAHFAQKSAHLD</sequence>
<accession>A0A1L5NDA5</accession>
<dbReference type="Gene3D" id="3.30.1060.10">
    <property type="entry name" value="Peptide methionine sulphoxide reductase MsrA"/>
    <property type="match status" value="1"/>
</dbReference>
<protein>
    <submittedName>
        <fullName evidence="2">Peptide methionine sulfoxide reductase domain-containing protein</fullName>
    </submittedName>
</protein>
<gene>
    <name evidence="2" type="ORF">IE4872_CH00206</name>
</gene>
<name>A0A1L5NDA5_9HYPH</name>
<dbReference type="SUPFAM" id="SSF55068">
    <property type="entry name" value="Peptide methionine sulfoxide reductase"/>
    <property type="match status" value="1"/>
</dbReference>
<feature type="region of interest" description="Disordered" evidence="1">
    <location>
        <begin position="1"/>
        <end position="20"/>
    </location>
</feature>
<proteinExistence type="predicted"/>
<dbReference type="STRING" id="56730.IE4872_CH00206"/>
<dbReference type="EMBL" id="CP017101">
    <property type="protein sequence ID" value="APO65877.1"/>
    <property type="molecule type" value="Genomic_DNA"/>
</dbReference>
<dbReference type="OrthoDB" id="4174719at2"/>
<dbReference type="GO" id="GO:0008113">
    <property type="term" value="F:peptide-methionine (S)-S-oxide reductase activity"/>
    <property type="evidence" value="ECO:0007669"/>
    <property type="project" value="InterPro"/>
</dbReference>
<reference evidence="2 3" key="1">
    <citation type="submission" date="2016-09" db="EMBL/GenBank/DDBJ databases">
        <title>The complete genome sequences of Rhizobium gallicum, symbiovars gallicum and phaseoli, symbionts associated to common bean (Phaseolus vulgaris).</title>
        <authorList>
            <person name="Bustos P."/>
            <person name="Santamaria R.I."/>
            <person name="Perez-Carrascal O.M."/>
            <person name="Juarez S."/>
            <person name="Lozano L."/>
            <person name="Martinez-Flores I."/>
            <person name="Martinez-Romero E."/>
            <person name="Cevallos M."/>
            <person name="Romero D."/>
            <person name="Davila G."/>
            <person name="Gonzalez V."/>
        </authorList>
    </citation>
    <scope>NUCLEOTIDE SEQUENCE [LARGE SCALE GENOMIC DNA]</scope>
    <source>
        <strain evidence="2 3">IE4872</strain>
    </source>
</reference>
<evidence type="ECO:0000256" key="1">
    <source>
        <dbReference type="SAM" id="MobiDB-lite"/>
    </source>
</evidence>
<dbReference type="Proteomes" id="UP000184749">
    <property type="component" value="Chromosome"/>
</dbReference>
<evidence type="ECO:0000313" key="2">
    <source>
        <dbReference type="EMBL" id="APO65877.1"/>
    </source>
</evidence>